<evidence type="ECO:0000256" key="1">
    <source>
        <dbReference type="SAM" id="Phobius"/>
    </source>
</evidence>
<name>A0ABN9Y2G5_9DINO</name>
<reference evidence="2" key="1">
    <citation type="submission" date="2023-10" db="EMBL/GenBank/DDBJ databases">
        <authorList>
            <person name="Chen Y."/>
            <person name="Shah S."/>
            <person name="Dougan E. K."/>
            <person name="Thang M."/>
            <person name="Chan C."/>
        </authorList>
    </citation>
    <scope>NUCLEOTIDE SEQUENCE [LARGE SCALE GENOMIC DNA]</scope>
</reference>
<comment type="caution">
    <text evidence="2">The sequence shown here is derived from an EMBL/GenBank/DDBJ whole genome shotgun (WGS) entry which is preliminary data.</text>
</comment>
<feature type="transmembrane region" description="Helical" evidence="1">
    <location>
        <begin position="13"/>
        <end position="37"/>
    </location>
</feature>
<sequence>PNSRGSSTPSSQVWSYFSLAASLFSLMGHPVAVRLLLSVFLLSDPVAGGREPLLLQPVGECEGGEVPQACLEAELGLVDWKRYLEILCQPQVQGWVLEAAAVEVLDRFSKAGASACTSGFLVTMLALMISGSDSFEDQVVKFLPDGDVKFLIMHLPLDGSPELKQFTATTRSHHLFPPPFPAWEFPGPMAAIRDAQDFSSMPQLARGRRCDGRALDLAGCGGDPIWSDLLSGMCARCSTASHVHGLPCLYDEHFLGLVRRVLERGGAPGAGRRTAPTACWRPSCPWEAARR</sequence>
<keyword evidence="1" id="KW-0812">Transmembrane</keyword>
<accession>A0ABN9Y2G5</accession>
<organism evidence="2 3">
    <name type="scientific">Prorocentrum cordatum</name>
    <dbReference type="NCBI Taxonomy" id="2364126"/>
    <lineage>
        <taxon>Eukaryota</taxon>
        <taxon>Sar</taxon>
        <taxon>Alveolata</taxon>
        <taxon>Dinophyceae</taxon>
        <taxon>Prorocentrales</taxon>
        <taxon>Prorocentraceae</taxon>
        <taxon>Prorocentrum</taxon>
    </lineage>
</organism>
<dbReference type="Proteomes" id="UP001189429">
    <property type="component" value="Unassembled WGS sequence"/>
</dbReference>
<keyword evidence="3" id="KW-1185">Reference proteome</keyword>
<protein>
    <submittedName>
        <fullName evidence="2">Uncharacterized protein</fullName>
    </submittedName>
</protein>
<proteinExistence type="predicted"/>
<dbReference type="EMBL" id="CAUYUJ010021694">
    <property type="protein sequence ID" value="CAK0906477.1"/>
    <property type="molecule type" value="Genomic_DNA"/>
</dbReference>
<feature type="non-terminal residue" evidence="2">
    <location>
        <position position="1"/>
    </location>
</feature>
<keyword evidence="1" id="KW-0472">Membrane</keyword>
<gene>
    <name evidence="2" type="ORF">PCOR1329_LOCUS81771</name>
</gene>
<evidence type="ECO:0000313" key="3">
    <source>
        <dbReference type="Proteomes" id="UP001189429"/>
    </source>
</evidence>
<keyword evidence="1" id="KW-1133">Transmembrane helix</keyword>
<evidence type="ECO:0000313" key="2">
    <source>
        <dbReference type="EMBL" id="CAK0906477.1"/>
    </source>
</evidence>